<comment type="caution">
    <text evidence="1">The sequence shown here is derived from an EMBL/GenBank/DDBJ whole genome shotgun (WGS) entry which is preliminary data.</text>
</comment>
<protein>
    <submittedName>
        <fullName evidence="1">Uncharacterized protein</fullName>
    </submittedName>
</protein>
<dbReference type="AlphaFoldDB" id="A0A9P7F3N9"/>
<accession>A0A9P7F3N9</accession>
<name>A0A9P7F3N9_9AGAM</name>
<dbReference type="OrthoDB" id="2620486at2759"/>
<evidence type="ECO:0000313" key="2">
    <source>
        <dbReference type="Proteomes" id="UP000823399"/>
    </source>
</evidence>
<proteinExistence type="predicted"/>
<keyword evidence="2" id="KW-1185">Reference proteome</keyword>
<dbReference type="RefSeq" id="XP_041290700.1">
    <property type="nucleotide sequence ID" value="XM_041433874.1"/>
</dbReference>
<gene>
    <name evidence="1" type="ORF">F5147DRAFT_654514</name>
</gene>
<dbReference type="GeneID" id="64696133"/>
<dbReference type="Proteomes" id="UP000823399">
    <property type="component" value="Unassembled WGS sequence"/>
</dbReference>
<sequence length="232" mass="25825">MSTPPFTAETVTAIADTGLTLTLADMANIFDFVASRLLAIRTTLETSTHVKSSKARHNVFILPWVALCEGILGMSQAELLNDQELYASFMKLPVQPSGPWVKGRLARTYELAWWHTDFDVLPFQDFITTFPPPNQLIRMIADHFTQLASSMLVTLATLVQPRSTLVAQQIAVIQAELSNEGEAIIRMIEDKVVEVRLLAASMLRMEAALSEDILEAIAATKHLVKYLKREAK</sequence>
<dbReference type="EMBL" id="JABBWM010000042">
    <property type="protein sequence ID" value="KAG2103995.1"/>
    <property type="molecule type" value="Genomic_DNA"/>
</dbReference>
<reference evidence="1" key="1">
    <citation type="journal article" date="2020" name="New Phytol.">
        <title>Comparative genomics reveals dynamic genome evolution in host specialist ectomycorrhizal fungi.</title>
        <authorList>
            <person name="Lofgren L.A."/>
            <person name="Nguyen N.H."/>
            <person name="Vilgalys R."/>
            <person name="Ruytinx J."/>
            <person name="Liao H.L."/>
            <person name="Branco S."/>
            <person name="Kuo A."/>
            <person name="LaButti K."/>
            <person name="Lipzen A."/>
            <person name="Andreopoulos W."/>
            <person name="Pangilinan J."/>
            <person name="Riley R."/>
            <person name="Hundley H."/>
            <person name="Na H."/>
            <person name="Barry K."/>
            <person name="Grigoriev I.V."/>
            <person name="Stajich J.E."/>
            <person name="Kennedy P.G."/>
        </authorList>
    </citation>
    <scope>NUCLEOTIDE SEQUENCE</scope>
    <source>
        <strain evidence="1">FC423</strain>
    </source>
</reference>
<evidence type="ECO:0000313" key="1">
    <source>
        <dbReference type="EMBL" id="KAG2103995.1"/>
    </source>
</evidence>
<organism evidence="1 2">
    <name type="scientific">Suillus discolor</name>
    <dbReference type="NCBI Taxonomy" id="1912936"/>
    <lineage>
        <taxon>Eukaryota</taxon>
        <taxon>Fungi</taxon>
        <taxon>Dikarya</taxon>
        <taxon>Basidiomycota</taxon>
        <taxon>Agaricomycotina</taxon>
        <taxon>Agaricomycetes</taxon>
        <taxon>Agaricomycetidae</taxon>
        <taxon>Boletales</taxon>
        <taxon>Suillineae</taxon>
        <taxon>Suillaceae</taxon>
        <taxon>Suillus</taxon>
    </lineage>
</organism>